<accession>A0A1I3XP02</accession>
<evidence type="ECO:0000259" key="4">
    <source>
        <dbReference type="Pfam" id="PF17853"/>
    </source>
</evidence>
<dbReference type="Pfam" id="PF13556">
    <property type="entry name" value="HTH_30"/>
    <property type="match status" value="1"/>
</dbReference>
<evidence type="ECO:0000313" key="5">
    <source>
        <dbReference type="EMBL" id="SFK20716.1"/>
    </source>
</evidence>
<dbReference type="GO" id="GO:0003677">
    <property type="term" value="F:DNA binding"/>
    <property type="evidence" value="ECO:0007669"/>
    <property type="project" value="UniProtKB-KW"/>
</dbReference>
<dbReference type="InterPro" id="IPR029016">
    <property type="entry name" value="GAF-like_dom_sf"/>
</dbReference>
<dbReference type="Proteomes" id="UP000199111">
    <property type="component" value="Unassembled WGS sequence"/>
</dbReference>
<dbReference type="SUPFAM" id="SSF55781">
    <property type="entry name" value="GAF domain-like"/>
    <property type="match status" value="1"/>
</dbReference>
<protein>
    <submittedName>
        <fullName evidence="5">DNA-binding transcriptional regulator, PucR family</fullName>
    </submittedName>
</protein>
<evidence type="ECO:0000256" key="1">
    <source>
        <dbReference type="ARBA" id="ARBA00006754"/>
    </source>
</evidence>
<reference evidence="6" key="1">
    <citation type="submission" date="2016-10" db="EMBL/GenBank/DDBJ databases">
        <authorList>
            <person name="Varghese N."/>
            <person name="Submissions S."/>
        </authorList>
    </citation>
    <scope>NUCLEOTIDE SEQUENCE [LARGE SCALE GENOMIC DNA]</scope>
    <source>
        <strain evidence="6">CGMCC 4.2126</strain>
    </source>
</reference>
<dbReference type="PANTHER" id="PTHR33744">
    <property type="entry name" value="CARBOHYDRATE DIACID REGULATOR"/>
    <property type="match status" value="1"/>
</dbReference>
<dbReference type="Gene3D" id="3.30.450.40">
    <property type="match status" value="1"/>
</dbReference>
<evidence type="ECO:0000256" key="2">
    <source>
        <dbReference type="SAM" id="MobiDB-lite"/>
    </source>
</evidence>
<organism evidence="5 6">
    <name type="scientific">Streptosporangium canum</name>
    <dbReference type="NCBI Taxonomy" id="324952"/>
    <lineage>
        <taxon>Bacteria</taxon>
        <taxon>Bacillati</taxon>
        <taxon>Actinomycetota</taxon>
        <taxon>Actinomycetes</taxon>
        <taxon>Streptosporangiales</taxon>
        <taxon>Streptosporangiaceae</taxon>
        <taxon>Streptosporangium</taxon>
    </lineage>
</organism>
<feature type="compositionally biased region" description="Basic and acidic residues" evidence="2">
    <location>
        <begin position="173"/>
        <end position="209"/>
    </location>
</feature>
<dbReference type="PANTHER" id="PTHR33744:SF17">
    <property type="entry name" value="CONSERVED PROTEIN"/>
    <property type="match status" value="1"/>
</dbReference>
<feature type="region of interest" description="Disordered" evidence="2">
    <location>
        <begin position="173"/>
        <end position="235"/>
    </location>
</feature>
<feature type="domain" description="CdaR GGDEF-like" evidence="4">
    <location>
        <begin position="225"/>
        <end position="306"/>
    </location>
</feature>
<feature type="domain" description="PucR C-terminal helix-turn-helix" evidence="3">
    <location>
        <begin position="346"/>
        <end position="403"/>
    </location>
</feature>
<name>A0A1I3XP02_9ACTN</name>
<dbReference type="InterPro" id="IPR041522">
    <property type="entry name" value="CdaR_GGDEF"/>
</dbReference>
<dbReference type="RefSeq" id="WP_143121073.1">
    <property type="nucleotide sequence ID" value="NZ_FOQY01000019.1"/>
</dbReference>
<evidence type="ECO:0000313" key="6">
    <source>
        <dbReference type="Proteomes" id="UP000199111"/>
    </source>
</evidence>
<sequence>MITHDVQDLLDSLAMAVGRGMAVDDPEGRVVAHSVHHGEVDQVRAQAILSRSVPAEVEIWQEAHGVATTREPVRIPANPALGMAARLCVPLLHRGRRVGSLWIIEGGGPLSSEEEARAVRDAAAIAALLDGGGSSHTLRRLLNGEITVRRAAGILGEGPLRVLAVRAPAGRGDAVRGDLARGDGPRGDAVRGDLARGDGPRGDAVRDDGAGDAAVPGDGSHGDVAPGEPGGLAGVVGDELSRMRRPPAFAVVDRHVVLLLNGGEDASALGESLAARAGGLVGISAVHPGLGSLRQAYGEAVAAARAAAAEPALGPAARWAELGVYRLLADPTAYSLGSLREHPALAVTLETYLDHGGDAQETARLLHLHRTSLYYRLARIEELTGRSLKDGTQRLELHLALKLARWNAV</sequence>
<dbReference type="InterPro" id="IPR025736">
    <property type="entry name" value="PucR_C-HTH_dom"/>
</dbReference>
<keyword evidence="6" id="KW-1185">Reference proteome</keyword>
<evidence type="ECO:0000259" key="3">
    <source>
        <dbReference type="Pfam" id="PF13556"/>
    </source>
</evidence>
<dbReference type="InterPro" id="IPR042070">
    <property type="entry name" value="PucR_C-HTH_sf"/>
</dbReference>
<dbReference type="GeneID" id="96300849"/>
<comment type="similarity">
    <text evidence="1">Belongs to the CdaR family.</text>
</comment>
<proteinExistence type="inferred from homology"/>
<keyword evidence="5" id="KW-0238">DNA-binding</keyword>
<dbReference type="Gene3D" id="1.10.10.2840">
    <property type="entry name" value="PucR C-terminal helix-turn-helix domain"/>
    <property type="match status" value="1"/>
</dbReference>
<dbReference type="AlphaFoldDB" id="A0A1I3XP02"/>
<dbReference type="InterPro" id="IPR051448">
    <property type="entry name" value="CdaR-like_regulators"/>
</dbReference>
<dbReference type="EMBL" id="FOQY01000019">
    <property type="protein sequence ID" value="SFK20716.1"/>
    <property type="molecule type" value="Genomic_DNA"/>
</dbReference>
<dbReference type="Pfam" id="PF17853">
    <property type="entry name" value="GGDEF_2"/>
    <property type="match status" value="1"/>
</dbReference>
<gene>
    <name evidence="5" type="ORF">SAMN05216275_119130</name>
</gene>